<evidence type="ECO:0000256" key="7">
    <source>
        <dbReference type="ARBA" id="ARBA00023128"/>
    </source>
</evidence>
<comment type="subcellular location">
    <subcellularLocation>
        <location evidence="1 8">Mitochondrion</location>
    </subcellularLocation>
</comment>
<evidence type="ECO:0000256" key="2">
    <source>
        <dbReference type="ARBA" id="ARBA00004749"/>
    </source>
</evidence>
<protein>
    <recommendedName>
        <fullName evidence="8">Ubiquinone biosynthesis protein</fullName>
    </recommendedName>
</protein>
<dbReference type="OMA" id="CAGFGWN"/>
<dbReference type="FunFam" id="1.10.357.10:FF:000004">
    <property type="entry name" value="Ubiquinone biosynthesis protein COQ9, mitochondrial"/>
    <property type="match status" value="1"/>
</dbReference>
<dbReference type="eggNOG" id="KOG2969">
    <property type="taxonomic scope" value="Eukaryota"/>
</dbReference>
<reference evidence="12" key="1">
    <citation type="submission" date="2011-05" db="EMBL/GenBank/DDBJ databases">
        <authorList>
            <person name="Richards S.R."/>
            <person name="Qu J."/>
            <person name="Jiang H."/>
            <person name="Jhangiani S.N."/>
            <person name="Agravi P."/>
            <person name="Goodspeed R."/>
            <person name="Gross S."/>
            <person name="Mandapat C."/>
            <person name="Jackson L."/>
            <person name="Mathew T."/>
            <person name="Pu L."/>
            <person name="Thornton R."/>
            <person name="Saada N."/>
            <person name="Wilczek-Boney K.B."/>
            <person name="Lee S."/>
            <person name="Kovar C."/>
            <person name="Wu Y."/>
            <person name="Scherer S.E."/>
            <person name="Worley K.C."/>
            <person name="Muzny D.M."/>
            <person name="Gibbs R."/>
        </authorList>
    </citation>
    <scope>NUCLEOTIDE SEQUENCE</scope>
    <source>
        <strain evidence="12">Brora</strain>
    </source>
</reference>
<dbReference type="UniPathway" id="UPA00232"/>
<dbReference type="EMBL" id="JH431429">
    <property type="status" value="NOT_ANNOTATED_CDS"/>
    <property type="molecule type" value="Genomic_DNA"/>
</dbReference>
<keyword evidence="5" id="KW-0809">Transit peptide</keyword>
<evidence type="ECO:0000256" key="8">
    <source>
        <dbReference type="RuleBase" id="RU366063"/>
    </source>
</evidence>
<evidence type="ECO:0000259" key="10">
    <source>
        <dbReference type="Pfam" id="PF21392"/>
    </source>
</evidence>
<comment type="pathway">
    <text evidence="2 8">Cofactor biosynthesis; ubiquinone biosynthesis.</text>
</comment>
<accession>T1ISB3</accession>
<comment type="function">
    <text evidence="8">Membrane-associated protein that warps the membrane surface to access and bind aromatic isoprenes with high specificity, including ubiquinone (CoQ) isoprene intermediates and presents them directly to Coq7, therefore facilitating the Coq7-mediated hydroxylase step. Participates in the biosynthesis of coenzyme Q, also named ubiquinone, an essential lipid-soluble electron transporter for aerobic cellular respiration.</text>
</comment>
<dbReference type="HOGENOM" id="CLU_057411_0_0_1"/>
<dbReference type="InterPro" id="IPR012762">
    <property type="entry name" value="Ubiq_biosynth_COQ9"/>
</dbReference>
<evidence type="ECO:0000313" key="12">
    <source>
        <dbReference type="Proteomes" id="UP000014500"/>
    </source>
</evidence>
<dbReference type="GO" id="GO:0006744">
    <property type="term" value="P:ubiquinone biosynthetic process"/>
    <property type="evidence" value="ECO:0007669"/>
    <property type="project" value="UniProtKB-UniRule"/>
</dbReference>
<evidence type="ECO:0000256" key="4">
    <source>
        <dbReference type="ARBA" id="ARBA00022688"/>
    </source>
</evidence>
<dbReference type="AlphaFoldDB" id="T1ISB3"/>
<dbReference type="Proteomes" id="UP000014500">
    <property type="component" value="Unassembled WGS sequence"/>
</dbReference>
<organism evidence="11 12">
    <name type="scientific">Strigamia maritima</name>
    <name type="common">European centipede</name>
    <name type="synonym">Geophilus maritimus</name>
    <dbReference type="NCBI Taxonomy" id="126957"/>
    <lineage>
        <taxon>Eukaryota</taxon>
        <taxon>Metazoa</taxon>
        <taxon>Ecdysozoa</taxon>
        <taxon>Arthropoda</taxon>
        <taxon>Myriapoda</taxon>
        <taxon>Chilopoda</taxon>
        <taxon>Pleurostigmophora</taxon>
        <taxon>Geophilomorpha</taxon>
        <taxon>Linotaeniidae</taxon>
        <taxon>Strigamia</taxon>
    </lineage>
</organism>
<dbReference type="PANTHER" id="PTHR21427:SF19">
    <property type="entry name" value="UBIQUINONE BIOSYNTHESIS PROTEIN COQ9, MITOCHONDRIAL"/>
    <property type="match status" value="1"/>
</dbReference>
<dbReference type="InterPro" id="IPR013718">
    <property type="entry name" value="COQ9_C"/>
</dbReference>
<comment type="similarity">
    <text evidence="3 8">Belongs to the COQ9 family.</text>
</comment>
<evidence type="ECO:0000313" key="11">
    <source>
        <dbReference type="EnsemblMetazoa" id="SMAR003979-PA"/>
    </source>
</evidence>
<evidence type="ECO:0000256" key="6">
    <source>
        <dbReference type="ARBA" id="ARBA00023121"/>
    </source>
</evidence>
<evidence type="ECO:0000259" key="9">
    <source>
        <dbReference type="Pfam" id="PF08511"/>
    </source>
</evidence>
<dbReference type="STRING" id="126957.T1ISB3"/>
<evidence type="ECO:0000256" key="1">
    <source>
        <dbReference type="ARBA" id="ARBA00004173"/>
    </source>
</evidence>
<dbReference type="NCBIfam" id="TIGR02396">
    <property type="entry name" value="diverge_rpsU"/>
    <property type="match status" value="1"/>
</dbReference>
<dbReference type="InterPro" id="IPR048674">
    <property type="entry name" value="COQ9_HTH"/>
</dbReference>
<keyword evidence="12" id="KW-1185">Reference proteome</keyword>
<dbReference type="Pfam" id="PF08511">
    <property type="entry name" value="COQ9"/>
    <property type="match status" value="1"/>
</dbReference>
<evidence type="ECO:0000256" key="5">
    <source>
        <dbReference type="ARBA" id="ARBA00022946"/>
    </source>
</evidence>
<proteinExistence type="inferred from homology"/>
<keyword evidence="4 8" id="KW-0831">Ubiquinone biosynthesis</keyword>
<name>T1ISB3_STRMM</name>
<dbReference type="GO" id="GO:0005743">
    <property type="term" value="C:mitochondrial inner membrane"/>
    <property type="evidence" value="ECO:0007669"/>
    <property type="project" value="TreeGrafter"/>
</dbReference>
<dbReference type="EnsemblMetazoa" id="SMAR003979-RA">
    <property type="protein sequence ID" value="SMAR003979-PA"/>
    <property type="gene ID" value="SMAR003979"/>
</dbReference>
<dbReference type="GO" id="GO:0008289">
    <property type="term" value="F:lipid binding"/>
    <property type="evidence" value="ECO:0007669"/>
    <property type="project" value="UniProtKB-UniRule"/>
</dbReference>
<dbReference type="PhylomeDB" id="T1ISB3"/>
<dbReference type="Pfam" id="PF21392">
    <property type="entry name" value="COQ9_N"/>
    <property type="match status" value="1"/>
</dbReference>
<reference evidence="11" key="2">
    <citation type="submission" date="2015-02" db="UniProtKB">
        <authorList>
            <consortium name="EnsemblMetazoa"/>
        </authorList>
    </citation>
    <scope>IDENTIFICATION</scope>
</reference>
<feature type="domain" description="COQ9 C-terminal" evidence="9">
    <location>
        <begin position="180"/>
        <end position="247"/>
    </location>
</feature>
<feature type="domain" description="Ubiquinone biosynthesis protein COQ9 HTH" evidence="10">
    <location>
        <begin position="67"/>
        <end position="97"/>
    </location>
</feature>
<dbReference type="PANTHER" id="PTHR21427">
    <property type="entry name" value="UBIQUINONE BIOSYNTHESIS PROTEIN COQ9, MITOCHONDRIAL"/>
    <property type="match status" value="1"/>
</dbReference>
<evidence type="ECO:0000256" key="3">
    <source>
        <dbReference type="ARBA" id="ARBA00010766"/>
    </source>
</evidence>
<sequence>MALKCKYLIMQLRNNPRYLSSKLLDCNWMKAVNPILMRQYQTSSKLLQTTTEEDSRSLAHDATDSSEDDVKESILNAALGFVPKYGWSKEALAAGAELIGLSRAAHGLFPNGEGDLVLYFYARCNSELEAQLLSDQQLKSNKREFVQAAVQNRLLMLDPYRDHWPQAMAIMSMPQNIVPAFRNLTKLVDTVWYCAGDRSTDFNWYSKRASLAAVYKSTEVFFIQDNSPDYQETWLFLANRLENLESMRKYFNQAASAGPVVKGLFTTLKNMLGFQNTNR</sequence>
<keyword evidence="6 8" id="KW-0446">Lipid-binding</keyword>
<keyword evidence="7 8" id="KW-0496">Mitochondrion</keyword>
<dbReference type="Gene3D" id="1.10.357.10">
    <property type="entry name" value="Tetracycline Repressor, domain 2"/>
    <property type="match status" value="1"/>
</dbReference>